<dbReference type="EMBL" id="JBHRWO010000010">
    <property type="protein sequence ID" value="MFC3493152.1"/>
    <property type="molecule type" value="Genomic_DNA"/>
</dbReference>
<protein>
    <submittedName>
        <fullName evidence="5">GPP34 family phosphoprotein</fullName>
    </submittedName>
</protein>
<proteinExistence type="predicted"/>
<comment type="caution">
    <text evidence="5">The sequence shown here is derived from an EMBL/GenBank/DDBJ whole genome shotgun (WGS) entry which is preliminary data.</text>
</comment>
<organism evidence="5 6">
    <name type="scientific">Glycomyces rhizosphaerae</name>
    <dbReference type="NCBI Taxonomy" id="2054422"/>
    <lineage>
        <taxon>Bacteria</taxon>
        <taxon>Bacillati</taxon>
        <taxon>Actinomycetota</taxon>
        <taxon>Actinomycetes</taxon>
        <taxon>Glycomycetales</taxon>
        <taxon>Glycomycetaceae</taxon>
        <taxon>Glycomyces</taxon>
    </lineage>
</organism>
<keyword evidence="2" id="KW-0333">Golgi apparatus</keyword>
<evidence type="ECO:0000256" key="1">
    <source>
        <dbReference type="ARBA" id="ARBA00004255"/>
    </source>
</evidence>
<sequence length="206" mass="21932">MSALLEELTLLSHESANGRAGTYLDLGLGGAVLYELALAGRIGLDGKKVRVLDPSPTGDPLIDSRLAAIAADKPRSAHALVDRTAKGLLPTVRDGLVASGALRHERGKALWVFTTNRYLSNDRNATAGARTRLASAARTGRAFDPRTEALLSLVVAIRLEKTVFPDRQMRPSRKELKAFAEAHWVGAATRKAVNNRDGANAAATSS</sequence>
<keyword evidence="3" id="KW-0446">Lipid-binding</keyword>
<evidence type="ECO:0000313" key="5">
    <source>
        <dbReference type="EMBL" id="MFC3493152.1"/>
    </source>
</evidence>
<dbReference type="Pfam" id="PF05719">
    <property type="entry name" value="GPP34"/>
    <property type="match status" value="1"/>
</dbReference>
<dbReference type="Gene3D" id="1.10.3630.10">
    <property type="entry name" value="yeast vps74-n-term truncation variant domain like"/>
    <property type="match status" value="1"/>
</dbReference>
<evidence type="ECO:0000256" key="3">
    <source>
        <dbReference type="ARBA" id="ARBA00023121"/>
    </source>
</evidence>
<dbReference type="Proteomes" id="UP001595712">
    <property type="component" value="Unassembled WGS sequence"/>
</dbReference>
<evidence type="ECO:0000256" key="2">
    <source>
        <dbReference type="ARBA" id="ARBA00023034"/>
    </source>
</evidence>
<reference evidence="6" key="1">
    <citation type="journal article" date="2019" name="Int. J. Syst. Evol. Microbiol.">
        <title>The Global Catalogue of Microorganisms (GCM) 10K type strain sequencing project: providing services to taxonomists for standard genome sequencing and annotation.</title>
        <authorList>
            <consortium name="The Broad Institute Genomics Platform"/>
            <consortium name="The Broad Institute Genome Sequencing Center for Infectious Disease"/>
            <person name="Wu L."/>
            <person name="Ma J."/>
        </authorList>
    </citation>
    <scope>NUCLEOTIDE SEQUENCE [LARGE SCALE GENOMIC DNA]</scope>
    <source>
        <strain evidence="6">CGMCC 4.7396</strain>
    </source>
</reference>
<gene>
    <name evidence="5" type="ORF">ACFO8M_11725</name>
</gene>
<comment type="subcellular location">
    <subcellularLocation>
        <location evidence="1">Golgi apparatus membrane</location>
        <topology evidence="1">Peripheral membrane protein</topology>
        <orientation evidence="1">Cytoplasmic side</orientation>
    </subcellularLocation>
</comment>
<evidence type="ECO:0000256" key="4">
    <source>
        <dbReference type="ARBA" id="ARBA00023136"/>
    </source>
</evidence>
<dbReference type="InterPro" id="IPR008628">
    <property type="entry name" value="GPP34-like"/>
</dbReference>
<keyword evidence="6" id="KW-1185">Reference proteome</keyword>
<name>A0ABV7PX36_9ACTN</name>
<accession>A0ABV7PX36</accession>
<dbReference type="RefSeq" id="WP_387975003.1">
    <property type="nucleotide sequence ID" value="NZ_JBHRWO010000010.1"/>
</dbReference>
<dbReference type="InterPro" id="IPR038261">
    <property type="entry name" value="GPP34-like_sf"/>
</dbReference>
<keyword evidence="4" id="KW-0472">Membrane</keyword>
<evidence type="ECO:0000313" key="6">
    <source>
        <dbReference type="Proteomes" id="UP001595712"/>
    </source>
</evidence>